<dbReference type="Proteomes" id="UP000521075">
    <property type="component" value="Unassembled WGS sequence"/>
</dbReference>
<name>A0A853DUU0_9MICO</name>
<dbReference type="Pfam" id="PF01936">
    <property type="entry name" value="NYN"/>
    <property type="match status" value="1"/>
</dbReference>
<dbReference type="GO" id="GO:0004540">
    <property type="term" value="F:RNA nuclease activity"/>
    <property type="evidence" value="ECO:0007669"/>
    <property type="project" value="InterPro"/>
</dbReference>
<evidence type="ECO:0000313" key="2">
    <source>
        <dbReference type="EMBL" id="NYK10291.1"/>
    </source>
</evidence>
<sequence length="221" mass="25250">MTRPTARVYVDGFNLYRRCLSSHPEHKWLDLWALATQLMPDHTVTHVDYFTAHLRPGIQFDPQTPVRQQMYLRALRTRPQQISLHFGSFRNDKRDMPVHPVELDPATGKWRTTAVKKLEEKGSDVNLASRMVADAFLRKADIFVLLSNDSDQAGPLRMLKHELGFSTGIIFPMESSRGSKELMQTSPDFVSHVTPEALAASQFPRVLEDDTGRFHRPPAWG</sequence>
<dbReference type="EMBL" id="JACCHJ010000001">
    <property type="protein sequence ID" value="NYK10291.1"/>
    <property type="molecule type" value="Genomic_DNA"/>
</dbReference>
<dbReference type="AlphaFoldDB" id="A0A853DUU0"/>
<dbReference type="CDD" id="cd18722">
    <property type="entry name" value="PIN_NicB-like"/>
    <property type="match status" value="1"/>
</dbReference>
<organism evidence="2 3">
    <name type="scientific">Leifsonia naganoensis</name>
    <dbReference type="NCBI Taxonomy" id="150025"/>
    <lineage>
        <taxon>Bacteria</taxon>
        <taxon>Bacillati</taxon>
        <taxon>Actinomycetota</taxon>
        <taxon>Actinomycetes</taxon>
        <taxon>Micrococcales</taxon>
        <taxon>Microbacteriaceae</taxon>
        <taxon>Leifsonia</taxon>
    </lineage>
</organism>
<dbReference type="InterPro" id="IPR021139">
    <property type="entry name" value="NYN"/>
</dbReference>
<dbReference type="RefSeq" id="WP_179701057.1">
    <property type="nucleotide sequence ID" value="NZ_BAAAHA010000006.1"/>
</dbReference>
<reference evidence="2 3" key="1">
    <citation type="submission" date="2020-07" db="EMBL/GenBank/DDBJ databases">
        <title>Sequencing the genomes of 1000 actinobacteria strains.</title>
        <authorList>
            <person name="Klenk H.-P."/>
        </authorList>
    </citation>
    <scope>NUCLEOTIDE SEQUENCE [LARGE SCALE GENOMIC DNA]</scope>
    <source>
        <strain evidence="2 3">DSM 15166</strain>
    </source>
</reference>
<feature type="domain" description="NYN" evidence="1">
    <location>
        <begin position="67"/>
        <end position="190"/>
    </location>
</feature>
<gene>
    <name evidence="2" type="ORF">HNR14_002172</name>
</gene>
<accession>A0A853DUU0</accession>
<evidence type="ECO:0000313" key="3">
    <source>
        <dbReference type="Proteomes" id="UP000521075"/>
    </source>
</evidence>
<comment type="caution">
    <text evidence="2">The sequence shown here is derived from an EMBL/GenBank/DDBJ whole genome shotgun (WGS) entry which is preliminary data.</text>
</comment>
<evidence type="ECO:0000259" key="1">
    <source>
        <dbReference type="Pfam" id="PF01936"/>
    </source>
</evidence>
<protein>
    <recommendedName>
        <fullName evidence="1">NYN domain-containing protein</fullName>
    </recommendedName>
</protein>
<proteinExistence type="predicted"/>
<dbReference type="Gene3D" id="3.40.50.1010">
    <property type="entry name" value="5'-nuclease"/>
    <property type="match status" value="1"/>
</dbReference>
<keyword evidence="3" id="KW-1185">Reference proteome</keyword>